<dbReference type="Pfam" id="PF13561">
    <property type="entry name" value="adh_short_C2"/>
    <property type="match status" value="1"/>
</dbReference>
<keyword evidence="2" id="KW-0560">Oxidoreductase</keyword>
<dbReference type="OrthoDB" id="9780084at2"/>
<dbReference type="FunFam" id="3.40.50.720:FF:000084">
    <property type="entry name" value="Short-chain dehydrogenase reductase"/>
    <property type="match status" value="1"/>
</dbReference>
<proteinExistence type="inferred from homology"/>
<dbReference type="InterPro" id="IPR036291">
    <property type="entry name" value="NAD(P)-bd_dom_sf"/>
</dbReference>
<name>A0A4D7QM06_9HYPH</name>
<dbReference type="KEGG" id="paqt:E8L99_12120"/>
<evidence type="ECO:0000256" key="2">
    <source>
        <dbReference type="ARBA" id="ARBA00023002"/>
    </source>
</evidence>
<dbReference type="GO" id="GO:0016616">
    <property type="term" value="F:oxidoreductase activity, acting on the CH-OH group of donors, NAD or NADP as acceptor"/>
    <property type="evidence" value="ECO:0007669"/>
    <property type="project" value="TreeGrafter"/>
</dbReference>
<organism evidence="3 4">
    <name type="scientific">Phreatobacter aquaticus</name>
    <dbReference type="NCBI Taxonomy" id="2570229"/>
    <lineage>
        <taxon>Bacteria</taxon>
        <taxon>Pseudomonadati</taxon>
        <taxon>Pseudomonadota</taxon>
        <taxon>Alphaproteobacteria</taxon>
        <taxon>Hyphomicrobiales</taxon>
        <taxon>Phreatobacteraceae</taxon>
        <taxon>Phreatobacter</taxon>
    </lineage>
</organism>
<dbReference type="RefSeq" id="WP_137099777.1">
    <property type="nucleotide sequence ID" value="NZ_CP039865.1"/>
</dbReference>
<dbReference type="SUPFAM" id="SSF51735">
    <property type="entry name" value="NAD(P)-binding Rossmann-fold domains"/>
    <property type="match status" value="1"/>
</dbReference>
<accession>A0A4D7QM06</accession>
<gene>
    <name evidence="3" type="ORF">E8L99_12120</name>
</gene>
<dbReference type="PRINTS" id="PR00081">
    <property type="entry name" value="GDHRDH"/>
</dbReference>
<dbReference type="EMBL" id="CP039865">
    <property type="protein sequence ID" value="QCK86446.1"/>
    <property type="molecule type" value="Genomic_DNA"/>
</dbReference>
<keyword evidence="4" id="KW-1185">Reference proteome</keyword>
<dbReference type="PANTHER" id="PTHR42760:SF133">
    <property type="entry name" value="3-OXOACYL-[ACYL-CARRIER-PROTEIN] REDUCTASE"/>
    <property type="match status" value="1"/>
</dbReference>
<dbReference type="Gene3D" id="3.40.50.720">
    <property type="entry name" value="NAD(P)-binding Rossmann-like Domain"/>
    <property type="match status" value="1"/>
</dbReference>
<dbReference type="PRINTS" id="PR00080">
    <property type="entry name" value="SDRFAMILY"/>
</dbReference>
<dbReference type="CDD" id="cd05233">
    <property type="entry name" value="SDR_c"/>
    <property type="match status" value="1"/>
</dbReference>
<dbReference type="Proteomes" id="UP000298588">
    <property type="component" value="Chromosome"/>
</dbReference>
<sequence>MLIRFDGRKVIVAGAARGIGQAIARSLAADGAEVFACDLMVEALEPLAGPVEGGGSIRPLAVDVTDEASIARVVEATGGRADILVYVAGGVRGQKPKPLEEVSGDDFDAIVDVNLKGAFLFAKAVAPGMKARGKGRIITISSRAGLATSLTGIQSYAASKHGQIGLVKQLSQELGPFGITVNSVAPGFMATSPDYERQWNNWTPEYRANFANNIAMRRMGKPEDIADAVTFLASDHASWITGQTLPVTGNPLL</sequence>
<protein>
    <submittedName>
        <fullName evidence="3">SDR family oxidoreductase</fullName>
    </submittedName>
</protein>
<evidence type="ECO:0000313" key="3">
    <source>
        <dbReference type="EMBL" id="QCK86446.1"/>
    </source>
</evidence>
<dbReference type="PANTHER" id="PTHR42760">
    <property type="entry name" value="SHORT-CHAIN DEHYDROGENASES/REDUCTASES FAMILY MEMBER"/>
    <property type="match status" value="1"/>
</dbReference>
<comment type="similarity">
    <text evidence="1">Belongs to the short-chain dehydrogenases/reductases (SDR) family.</text>
</comment>
<dbReference type="InterPro" id="IPR002347">
    <property type="entry name" value="SDR_fam"/>
</dbReference>
<evidence type="ECO:0000313" key="4">
    <source>
        <dbReference type="Proteomes" id="UP000298588"/>
    </source>
</evidence>
<dbReference type="AlphaFoldDB" id="A0A4D7QM06"/>
<evidence type="ECO:0000256" key="1">
    <source>
        <dbReference type="ARBA" id="ARBA00006484"/>
    </source>
</evidence>
<reference evidence="3 4" key="1">
    <citation type="submission" date="2019-04" db="EMBL/GenBank/DDBJ databases">
        <title>Phreatobacter aquaticus sp. nov.</title>
        <authorList>
            <person name="Choi A."/>
            <person name="Baek K."/>
        </authorList>
    </citation>
    <scope>NUCLEOTIDE SEQUENCE [LARGE SCALE GENOMIC DNA]</scope>
    <source>
        <strain evidence="3 4">NMCR1094</strain>
    </source>
</reference>